<dbReference type="EMBL" id="CALNXK010000093">
    <property type="protein sequence ID" value="CAH3152239.1"/>
    <property type="molecule type" value="Genomic_DNA"/>
</dbReference>
<accession>A0ABN8PYQ7</accession>
<organism evidence="1 2">
    <name type="scientific">Porites lobata</name>
    <dbReference type="NCBI Taxonomy" id="104759"/>
    <lineage>
        <taxon>Eukaryota</taxon>
        <taxon>Metazoa</taxon>
        <taxon>Cnidaria</taxon>
        <taxon>Anthozoa</taxon>
        <taxon>Hexacorallia</taxon>
        <taxon>Scleractinia</taxon>
        <taxon>Fungiina</taxon>
        <taxon>Poritidae</taxon>
        <taxon>Porites</taxon>
    </lineage>
</organism>
<gene>
    <name evidence="1" type="ORF">PLOB_00048948</name>
</gene>
<keyword evidence="2" id="KW-1185">Reference proteome</keyword>
<reference evidence="1 2" key="1">
    <citation type="submission" date="2022-05" db="EMBL/GenBank/DDBJ databases">
        <authorList>
            <consortium name="Genoscope - CEA"/>
            <person name="William W."/>
        </authorList>
    </citation>
    <scope>NUCLEOTIDE SEQUENCE [LARGE SCALE GENOMIC DNA]</scope>
</reference>
<evidence type="ECO:0000313" key="2">
    <source>
        <dbReference type="Proteomes" id="UP001159405"/>
    </source>
</evidence>
<proteinExistence type="predicted"/>
<evidence type="ECO:0000313" key="1">
    <source>
        <dbReference type="EMBL" id="CAH3152239.1"/>
    </source>
</evidence>
<comment type="caution">
    <text evidence="1">The sequence shown here is derived from an EMBL/GenBank/DDBJ whole genome shotgun (WGS) entry which is preliminary data.</text>
</comment>
<sequence>MPPLVVIVKAPFCERKTICTEVDEATREVQGAILSTCSNAGNSDVNDLCFRLFCARKGDLDSNQLPACMNTLRKH</sequence>
<protein>
    <submittedName>
        <fullName evidence="1">Uncharacterized protein</fullName>
    </submittedName>
</protein>
<name>A0ABN8PYQ7_9CNID</name>
<dbReference type="Proteomes" id="UP001159405">
    <property type="component" value="Unassembled WGS sequence"/>
</dbReference>